<proteinExistence type="predicted"/>
<dbReference type="RefSeq" id="WP_058474525.1">
    <property type="nucleotide sequence ID" value="NZ_CAAAIL010000001.1"/>
</dbReference>
<dbReference type="Proteomes" id="UP000054639">
    <property type="component" value="Unassembled WGS sequence"/>
</dbReference>
<dbReference type="EMBL" id="UGOW01000001">
    <property type="protein sequence ID" value="STY18959.1"/>
    <property type="molecule type" value="Genomic_DNA"/>
</dbReference>
<dbReference type="EMBL" id="LNYR01000034">
    <property type="protein sequence ID" value="KTD46272.1"/>
    <property type="molecule type" value="Genomic_DNA"/>
</dbReference>
<dbReference type="OrthoDB" id="5653991at2"/>
<dbReference type="Proteomes" id="UP000254230">
    <property type="component" value="Unassembled WGS sequence"/>
</dbReference>
<evidence type="ECO:0000313" key="5">
    <source>
        <dbReference type="Proteomes" id="UP000254230"/>
    </source>
</evidence>
<name>A0A378KXR8_9GAMM</name>
<feature type="compositionally biased region" description="Low complexity" evidence="1">
    <location>
        <begin position="453"/>
        <end position="484"/>
    </location>
</feature>
<keyword evidence="4" id="KW-1185">Reference proteome</keyword>
<accession>A0A378KXR8</accession>
<dbReference type="InterPro" id="IPR038765">
    <property type="entry name" value="Papain-like_cys_pep_sf"/>
</dbReference>
<feature type="region of interest" description="Disordered" evidence="1">
    <location>
        <begin position="439"/>
        <end position="485"/>
    </location>
</feature>
<evidence type="ECO:0000256" key="1">
    <source>
        <dbReference type="SAM" id="MobiDB-lite"/>
    </source>
</evidence>
<dbReference type="Gene3D" id="3.40.395.10">
    <property type="entry name" value="Adenoviral Proteinase, Chain A"/>
    <property type="match status" value="1"/>
</dbReference>
<organism evidence="3 5">
    <name type="scientific">Legionella quateirensis</name>
    <dbReference type="NCBI Taxonomy" id="45072"/>
    <lineage>
        <taxon>Bacteria</taxon>
        <taxon>Pseudomonadati</taxon>
        <taxon>Pseudomonadota</taxon>
        <taxon>Gammaproteobacteria</taxon>
        <taxon>Legionellales</taxon>
        <taxon>Legionellaceae</taxon>
        <taxon>Legionella</taxon>
    </lineage>
</organism>
<sequence>MPWIYPPFTSLEHHEQQAVISNYEQKFRDFDNDIIINSALEVLHANGRTNVNAIQVGPDRAGEDFDLFAQLIGKIPEDKRYTIFSLPTWQGRHSVAVVIDTQNSECHVIDSLNRVYPEAIGQIQTAIEIGILEGYSIVRPSSSVTQQSDTWSCGIHSAANIVGIITGDIDLKTNKGISPRSDADVRNLLGIFSKAYAEISVQREHNLNDPRLNARHKKALRSALEAIDSSNFGPKVQSDIQTLIEAVLIDLPKGVTDDQLMQQRPFTVFLTEFSERNPGNALVPVLNSADFASYLPASLQGNYEDNALLIQLYIAEQLMAQQASAALLPTEATLPSIDRSVASSSTPVVAEEFSLEIALKSFVEPILDRKRQKDLEHAIMYFGYMTRYSPDMFNETSCRMLASHKNSINLACALIELGSVTDPIVQVIVSLDDPRDYRHRPAVGADAKLPTHSSASSISSSSSQPSASPAPQLPQSESSSSSSADKGLSTEFIQFLSSIPKHERGGLQVRDYWNSRTPEVQVALTSRFNAENQPKATSRSTGGALDYIGSFFGQPPRSETSSGMTQLDEFLDKKAKDLGFDNIEGVRYFYGDEMVSDISNGFFSPLTQQFSISNR</sequence>
<evidence type="ECO:0000313" key="3">
    <source>
        <dbReference type="EMBL" id="STY18959.1"/>
    </source>
</evidence>
<evidence type="ECO:0000313" key="4">
    <source>
        <dbReference type="Proteomes" id="UP000054639"/>
    </source>
</evidence>
<protein>
    <submittedName>
        <fullName evidence="3">Uncharacterized protein</fullName>
    </submittedName>
</protein>
<dbReference type="AlphaFoldDB" id="A0A378KXR8"/>
<dbReference type="SUPFAM" id="SSF54001">
    <property type="entry name" value="Cysteine proteinases"/>
    <property type="match status" value="1"/>
</dbReference>
<reference evidence="3 5" key="2">
    <citation type="submission" date="2018-06" db="EMBL/GenBank/DDBJ databases">
        <authorList>
            <consortium name="Pathogen Informatics"/>
            <person name="Doyle S."/>
        </authorList>
    </citation>
    <scope>NUCLEOTIDE SEQUENCE [LARGE SCALE GENOMIC DNA]</scope>
    <source>
        <strain evidence="3 5">NCTC12376</strain>
    </source>
</reference>
<evidence type="ECO:0000313" key="2">
    <source>
        <dbReference type="EMBL" id="KTD46272.1"/>
    </source>
</evidence>
<gene>
    <name evidence="2" type="ORF">Lqua_2375</name>
    <name evidence="3" type="ORF">NCTC12376_02785</name>
</gene>
<reference evidence="2 4" key="1">
    <citation type="submission" date="2015-11" db="EMBL/GenBank/DDBJ databases">
        <title>Genomic analysis of 38 Legionella species identifies large and diverse effector repertoires.</title>
        <authorList>
            <person name="Burstein D."/>
            <person name="Amaro F."/>
            <person name="Zusman T."/>
            <person name="Lifshitz Z."/>
            <person name="Cohen O."/>
            <person name="Gilbert J.A."/>
            <person name="Pupko T."/>
            <person name="Shuman H.A."/>
            <person name="Segal G."/>
        </authorList>
    </citation>
    <scope>NUCLEOTIDE SEQUENCE [LARGE SCALE GENOMIC DNA]</scope>
    <source>
        <strain evidence="2 4">ATCC 49507</strain>
    </source>
</reference>